<keyword evidence="10 13" id="KW-0408">Iron</keyword>
<feature type="domain" description="Radical SAM core" evidence="14">
    <location>
        <begin position="103"/>
        <end position="337"/>
    </location>
</feature>
<reference evidence="16" key="1">
    <citation type="journal article" date="2019" name="Int. J. Syst. Evol. Microbiol.">
        <title>The Global Catalogue of Microorganisms (GCM) 10K type strain sequencing project: providing services to taxonomists for standard genome sequencing and annotation.</title>
        <authorList>
            <consortium name="The Broad Institute Genomics Platform"/>
            <consortium name="The Broad Institute Genome Sequencing Center for Infectious Disease"/>
            <person name="Wu L."/>
            <person name="Ma J."/>
        </authorList>
    </citation>
    <scope>NUCLEOTIDE SEQUENCE [LARGE SCALE GENOMIC DNA]</scope>
    <source>
        <strain evidence="16">CGMCC 4.1469</strain>
    </source>
</reference>
<evidence type="ECO:0000313" key="15">
    <source>
        <dbReference type="EMBL" id="MFC5457466.1"/>
    </source>
</evidence>
<evidence type="ECO:0000256" key="4">
    <source>
        <dbReference type="ARBA" id="ARBA00022490"/>
    </source>
</evidence>
<evidence type="ECO:0000256" key="13">
    <source>
        <dbReference type="HAMAP-Rule" id="MF_01849"/>
    </source>
</evidence>
<comment type="catalytic activity">
    <reaction evidence="13">
        <text>adenosine(37) in tRNA + 2 reduced [2Fe-2S]-[ferredoxin] + 2 S-adenosyl-L-methionine = 2-methyladenosine(37) in tRNA + 5'-deoxyadenosine + L-methionine + 2 oxidized [2Fe-2S]-[ferredoxin] + S-adenosyl-L-homocysteine</text>
        <dbReference type="Rhea" id="RHEA:43332"/>
        <dbReference type="Rhea" id="RHEA-COMP:10000"/>
        <dbReference type="Rhea" id="RHEA-COMP:10001"/>
        <dbReference type="Rhea" id="RHEA-COMP:10162"/>
        <dbReference type="Rhea" id="RHEA-COMP:10485"/>
        <dbReference type="ChEBI" id="CHEBI:17319"/>
        <dbReference type="ChEBI" id="CHEBI:33737"/>
        <dbReference type="ChEBI" id="CHEBI:33738"/>
        <dbReference type="ChEBI" id="CHEBI:57844"/>
        <dbReference type="ChEBI" id="CHEBI:57856"/>
        <dbReference type="ChEBI" id="CHEBI:59789"/>
        <dbReference type="ChEBI" id="CHEBI:74411"/>
        <dbReference type="ChEBI" id="CHEBI:74497"/>
        <dbReference type="EC" id="2.1.1.192"/>
    </reaction>
</comment>
<dbReference type="RefSeq" id="WP_377170799.1">
    <property type="nucleotide sequence ID" value="NZ_JBHSMQ010000010.1"/>
</dbReference>
<dbReference type="InterPro" id="IPR058240">
    <property type="entry name" value="rSAM_sf"/>
</dbReference>
<comment type="caution">
    <text evidence="15">The sequence shown here is derived from an EMBL/GenBank/DDBJ whole genome shotgun (WGS) entry which is preliminary data.</text>
</comment>
<dbReference type="InterPro" id="IPR040072">
    <property type="entry name" value="Methyltransferase_A"/>
</dbReference>
<dbReference type="HAMAP" id="MF_01849">
    <property type="entry name" value="RNA_methyltr_RlmN"/>
    <property type="match status" value="1"/>
</dbReference>
<keyword evidence="5 13" id="KW-0698">rRNA processing</keyword>
<keyword evidence="6 13" id="KW-0489">Methyltransferase</keyword>
<keyword evidence="4 13" id="KW-0963">Cytoplasm</keyword>
<feature type="binding site" evidence="13">
    <location>
        <position position="124"/>
    </location>
    <ligand>
        <name>[4Fe-4S] cluster</name>
        <dbReference type="ChEBI" id="CHEBI:49883"/>
        <note>4Fe-4S-S-AdoMet</note>
    </ligand>
</feature>
<sequence>MPQSFHDLTFDQLREHIVAAGLRPAHAGTLWNTLHFRAMQDPLAREDLPPPLRRWLTQVLGDGSWMLDAPPVSLDTPSSDGLTHKFLLRMADAQEIETVIMGYTGRHTACISTQAGCAMGCVFCATGQMGFVRHLRPGEIVAQVLHAQRSVRAKGEKGLRNLVFMGMGEPLHNYDSVMTALDIICDTRGLNIGPSKISVSTVGVVPGILRMAAENRPYNLAVSLHAATEEERAKLIPANQRWPLTELMAACRSYNAQTGRRIFFAWTLIEGVNDTPEHARRIAELLQGLDAHINLIPLNRTDGYTGTESSDSAADAFHRILQDAGFPCTIRQRRGIDVAAGCGQLKAAKRERRKTTA</sequence>
<feature type="binding site" evidence="13">
    <location>
        <position position="200"/>
    </location>
    <ligand>
        <name>S-adenosyl-L-methionine</name>
        <dbReference type="ChEBI" id="CHEBI:59789"/>
    </ligand>
</feature>
<organism evidence="15 16">
    <name type="scientific">Prosthecobacter fluviatilis</name>
    <dbReference type="NCBI Taxonomy" id="445931"/>
    <lineage>
        <taxon>Bacteria</taxon>
        <taxon>Pseudomonadati</taxon>
        <taxon>Verrucomicrobiota</taxon>
        <taxon>Verrucomicrobiia</taxon>
        <taxon>Verrucomicrobiales</taxon>
        <taxon>Verrucomicrobiaceae</taxon>
        <taxon>Prosthecobacter</taxon>
    </lineage>
</organism>
<evidence type="ECO:0000256" key="3">
    <source>
        <dbReference type="ARBA" id="ARBA00022485"/>
    </source>
</evidence>
<dbReference type="PANTHER" id="PTHR30544">
    <property type="entry name" value="23S RRNA METHYLTRANSFERASE"/>
    <property type="match status" value="1"/>
</dbReference>
<keyword evidence="11 13" id="KW-0411">Iron-sulfur</keyword>
<evidence type="ECO:0000313" key="16">
    <source>
        <dbReference type="Proteomes" id="UP001596052"/>
    </source>
</evidence>
<feature type="active site" description="Proton acceptor" evidence="13">
    <location>
        <position position="97"/>
    </location>
</feature>
<proteinExistence type="inferred from homology"/>
<accession>A0ABW0KWS4</accession>
<evidence type="ECO:0000256" key="5">
    <source>
        <dbReference type="ARBA" id="ARBA00022552"/>
    </source>
</evidence>
<evidence type="ECO:0000259" key="14">
    <source>
        <dbReference type="PROSITE" id="PS51918"/>
    </source>
</evidence>
<dbReference type="SUPFAM" id="SSF102114">
    <property type="entry name" value="Radical SAM enzymes"/>
    <property type="match status" value="1"/>
</dbReference>
<dbReference type="Proteomes" id="UP001596052">
    <property type="component" value="Unassembled WGS sequence"/>
</dbReference>
<evidence type="ECO:0000256" key="9">
    <source>
        <dbReference type="ARBA" id="ARBA00022723"/>
    </source>
</evidence>
<comment type="similarity">
    <text evidence="2 13">Belongs to the radical SAM superfamily. RlmN family.</text>
</comment>
<keyword evidence="12 13" id="KW-1015">Disulfide bond</keyword>
<keyword evidence="16" id="KW-1185">Reference proteome</keyword>
<protein>
    <recommendedName>
        <fullName evidence="13">Probable dual-specificity RNA methyltransferase RlmN</fullName>
        <ecNumber evidence="13">2.1.1.192</ecNumber>
    </recommendedName>
    <alternativeName>
        <fullName evidence="13">23S rRNA (adenine(2503)-C(2))-methyltransferase</fullName>
    </alternativeName>
    <alternativeName>
        <fullName evidence="13">23S rRNA m2A2503 methyltransferase</fullName>
    </alternativeName>
    <alternativeName>
        <fullName evidence="13">Ribosomal RNA large subunit methyltransferase N</fullName>
    </alternativeName>
    <alternativeName>
        <fullName evidence="13">tRNA (adenine(37)-C(2))-methyltransferase</fullName>
    </alternativeName>
    <alternativeName>
        <fullName evidence="13">tRNA m2A37 methyltransferase</fullName>
    </alternativeName>
</protein>
<evidence type="ECO:0000256" key="7">
    <source>
        <dbReference type="ARBA" id="ARBA00022679"/>
    </source>
</evidence>
<evidence type="ECO:0000256" key="11">
    <source>
        <dbReference type="ARBA" id="ARBA00023014"/>
    </source>
</evidence>
<dbReference type="EC" id="2.1.1.192" evidence="13"/>
<feature type="binding site" evidence="13">
    <location>
        <position position="117"/>
    </location>
    <ligand>
        <name>[4Fe-4S] cluster</name>
        <dbReference type="ChEBI" id="CHEBI:49883"/>
        <note>4Fe-4S-S-AdoMet</note>
    </ligand>
</feature>
<dbReference type="SFLD" id="SFLDS00029">
    <property type="entry name" value="Radical_SAM"/>
    <property type="match status" value="1"/>
</dbReference>
<keyword evidence="9 13" id="KW-0479">Metal-binding</keyword>
<evidence type="ECO:0000256" key="12">
    <source>
        <dbReference type="ARBA" id="ARBA00023157"/>
    </source>
</evidence>
<feature type="binding site" evidence="13">
    <location>
        <position position="299"/>
    </location>
    <ligand>
        <name>S-adenosyl-L-methionine</name>
        <dbReference type="ChEBI" id="CHEBI:59789"/>
    </ligand>
</feature>
<dbReference type="Gene3D" id="3.20.20.70">
    <property type="entry name" value="Aldolase class I"/>
    <property type="match status" value="1"/>
</dbReference>
<comment type="function">
    <text evidence="13">Specifically methylates position 2 of adenine 2503 in 23S rRNA and position 2 of adenine 37 in tRNAs.</text>
</comment>
<evidence type="ECO:0000256" key="1">
    <source>
        <dbReference type="ARBA" id="ARBA00004496"/>
    </source>
</evidence>
<dbReference type="InterPro" id="IPR013785">
    <property type="entry name" value="Aldolase_TIM"/>
</dbReference>
<dbReference type="CDD" id="cd01335">
    <property type="entry name" value="Radical_SAM"/>
    <property type="match status" value="1"/>
</dbReference>
<dbReference type="Pfam" id="PF04055">
    <property type="entry name" value="Radical_SAM"/>
    <property type="match status" value="1"/>
</dbReference>
<dbReference type="InterPro" id="IPR007197">
    <property type="entry name" value="rSAM"/>
</dbReference>
<evidence type="ECO:0000256" key="6">
    <source>
        <dbReference type="ARBA" id="ARBA00022603"/>
    </source>
</evidence>
<dbReference type="SFLD" id="SFLDF00275">
    <property type="entry name" value="adenosine_C2_methyltransferase"/>
    <property type="match status" value="1"/>
</dbReference>
<keyword evidence="13" id="KW-0819">tRNA processing</keyword>
<dbReference type="EMBL" id="JBHSMQ010000010">
    <property type="protein sequence ID" value="MFC5457466.1"/>
    <property type="molecule type" value="Genomic_DNA"/>
</dbReference>
<comment type="cofactor">
    <cofactor evidence="13">
        <name>[4Fe-4S] cluster</name>
        <dbReference type="ChEBI" id="CHEBI:49883"/>
    </cofactor>
    <text evidence="13">Binds 1 [4Fe-4S] cluster. The cluster is coordinated with 3 cysteines and an exchangeable S-adenosyl-L-methionine.</text>
</comment>
<comment type="caution">
    <text evidence="13">Lacks conserved residue(s) required for the propagation of feature annotation.</text>
</comment>
<evidence type="ECO:0000256" key="2">
    <source>
        <dbReference type="ARBA" id="ARBA00007544"/>
    </source>
</evidence>
<name>A0ABW0KWS4_9BACT</name>
<feature type="binding site" evidence="13">
    <location>
        <position position="121"/>
    </location>
    <ligand>
        <name>[4Fe-4S] cluster</name>
        <dbReference type="ChEBI" id="CHEBI:49883"/>
        <note>4Fe-4S-S-AdoMet</note>
    </ligand>
</feature>
<feature type="active site" description="S-methylcysteine intermediate" evidence="13">
    <location>
        <position position="342"/>
    </location>
</feature>
<dbReference type="NCBIfam" id="TIGR00048">
    <property type="entry name" value="rRNA_mod_RlmN"/>
    <property type="match status" value="1"/>
</dbReference>
<dbReference type="SFLD" id="SFLDG01062">
    <property type="entry name" value="methyltransferase_(Class_A)"/>
    <property type="match status" value="1"/>
</dbReference>
<keyword evidence="3 13" id="KW-0004">4Fe-4S</keyword>
<comment type="miscellaneous">
    <text evidence="13">Reaction proceeds by a ping-pong mechanism involving intermediate methylation of a conserved cysteine residue.</text>
</comment>
<dbReference type="PANTHER" id="PTHR30544:SF5">
    <property type="entry name" value="RADICAL SAM CORE DOMAIN-CONTAINING PROTEIN"/>
    <property type="match status" value="1"/>
</dbReference>
<dbReference type="GO" id="GO:0032259">
    <property type="term" value="P:methylation"/>
    <property type="evidence" value="ECO:0007669"/>
    <property type="project" value="UniProtKB-KW"/>
</dbReference>
<keyword evidence="7 13" id="KW-0808">Transferase</keyword>
<comment type="catalytic activity">
    <reaction evidence="13">
        <text>adenosine(2503) in 23S rRNA + 2 reduced [2Fe-2S]-[ferredoxin] + 2 S-adenosyl-L-methionine = 2-methyladenosine(2503) in 23S rRNA + 5'-deoxyadenosine + L-methionine + 2 oxidized [2Fe-2S]-[ferredoxin] + S-adenosyl-L-homocysteine</text>
        <dbReference type="Rhea" id="RHEA:42916"/>
        <dbReference type="Rhea" id="RHEA-COMP:10000"/>
        <dbReference type="Rhea" id="RHEA-COMP:10001"/>
        <dbReference type="Rhea" id="RHEA-COMP:10152"/>
        <dbReference type="Rhea" id="RHEA-COMP:10282"/>
        <dbReference type="ChEBI" id="CHEBI:17319"/>
        <dbReference type="ChEBI" id="CHEBI:33737"/>
        <dbReference type="ChEBI" id="CHEBI:33738"/>
        <dbReference type="ChEBI" id="CHEBI:57844"/>
        <dbReference type="ChEBI" id="CHEBI:57856"/>
        <dbReference type="ChEBI" id="CHEBI:59789"/>
        <dbReference type="ChEBI" id="CHEBI:74411"/>
        <dbReference type="ChEBI" id="CHEBI:74497"/>
        <dbReference type="EC" id="2.1.1.192"/>
    </reaction>
</comment>
<dbReference type="PROSITE" id="PS51918">
    <property type="entry name" value="RADICAL_SAM"/>
    <property type="match status" value="1"/>
</dbReference>
<dbReference type="GO" id="GO:0008168">
    <property type="term" value="F:methyltransferase activity"/>
    <property type="evidence" value="ECO:0007669"/>
    <property type="project" value="UniProtKB-KW"/>
</dbReference>
<keyword evidence="8 13" id="KW-0949">S-adenosyl-L-methionine</keyword>
<dbReference type="InterPro" id="IPR004383">
    <property type="entry name" value="rRNA_lsu_MTrfase_RlmN/Cfr"/>
</dbReference>
<evidence type="ECO:0000256" key="10">
    <source>
        <dbReference type="ARBA" id="ARBA00023004"/>
    </source>
</evidence>
<feature type="binding site" evidence="13">
    <location>
        <begin position="168"/>
        <end position="169"/>
    </location>
    <ligand>
        <name>S-adenosyl-L-methionine</name>
        <dbReference type="ChEBI" id="CHEBI:59789"/>
    </ligand>
</feature>
<evidence type="ECO:0000256" key="8">
    <source>
        <dbReference type="ARBA" id="ARBA00022691"/>
    </source>
</evidence>
<dbReference type="InterPro" id="IPR027492">
    <property type="entry name" value="RNA_MTrfase_RlmN"/>
</dbReference>
<gene>
    <name evidence="13 15" type="primary">rlmN</name>
    <name evidence="15" type="ORF">ACFQDI_21545</name>
</gene>
<dbReference type="PIRSF" id="PIRSF006004">
    <property type="entry name" value="CHP00048"/>
    <property type="match status" value="1"/>
</dbReference>
<comment type="subcellular location">
    <subcellularLocation>
        <location evidence="1 13">Cytoplasm</location>
    </subcellularLocation>
</comment>
<feature type="binding site" evidence="13">
    <location>
        <begin position="223"/>
        <end position="225"/>
    </location>
    <ligand>
        <name>S-adenosyl-L-methionine</name>
        <dbReference type="ChEBI" id="CHEBI:59789"/>
    </ligand>
</feature>